<dbReference type="InterPro" id="IPR004107">
    <property type="entry name" value="Integrase_SAM-like_N"/>
</dbReference>
<dbReference type="InterPro" id="IPR002104">
    <property type="entry name" value="Integrase_catalytic"/>
</dbReference>
<evidence type="ECO:0000313" key="13">
    <source>
        <dbReference type="EMBL" id="SHF98377.1"/>
    </source>
</evidence>
<comment type="similarity">
    <text evidence="9">Belongs to the 'phage' integrase family. XerC subfamily.</text>
</comment>
<evidence type="ECO:0000256" key="10">
    <source>
        <dbReference type="SAM" id="MobiDB-lite"/>
    </source>
</evidence>
<evidence type="ECO:0000256" key="9">
    <source>
        <dbReference type="HAMAP-Rule" id="MF_01808"/>
    </source>
</evidence>
<sequence length="339" mass="37174">MQPGNTCSHARSRPPNKVKSGFTGARQTRPMTDSAFATDDALRNQIALWQRELGSVRRLAPNTLEAYGRDLDQFLCFLSGHVGGTVTLAVLRDLRGADIRAFMAVRRADSLGSRSLARVLSALKSFFRYLERQGVVATEALNVIRTPKLAKSLPKALTVIEARRTVTATAEMEERPWVAARDMAVLSLCYGAGLRIAEALAVTRGDLEGPSLRVTGKGGKLRLVPLIDTVRRSVELYLELCPFKLWPDEPLFRGVKGGVLSPRLIQLRVVQLRSALGLPPSATPHALRHSFATHLLGRGGDLRAIQELLGHASLSTTQIYTAVDTERLLDSYRKAHPRG</sequence>
<dbReference type="Gene3D" id="1.10.150.130">
    <property type="match status" value="1"/>
</dbReference>
<dbReference type="Pfam" id="PF00589">
    <property type="entry name" value="Phage_integrase"/>
    <property type="match status" value="1"/>
</dbReference>
<gene>
    <name evidence="9" type="primary">xerC</name>
    <name evidence="13" type="ORF">SAMN02745223_04070</name>
</gene>
<evidence type="ECO:0000256" key="2">
    <source>
        <dbReference type="ARBA" id="ARBA00022490"/>
    </source>
</evidence>
<reference evidence="13 14" key="1">
    <citation type="submission" date="2016-11" db="EMBL/GenBank/DDBJ databases">
        <authorList>
            <person name="Jaros S."/>
            <person name="Januszkiewicz K."/>
            <person name="Wedrychowicz H."/>
        </authorList>
    </citation>
    <scope>NUCLEOTIDE SEQUENCE [LARGE SCALE GENOMIC DNA]</scope>
    <source>
        <strain evidence="13 14">DSM 17137</strain>
    </source>
</reference>
<dbReference type="PANTHER" id="PTHR30349:SF90">
    <property type="entry name" value="TYROSINE RECOMBINASE XERD"/>
    <property type="match status" value="1"/>
</dbReference>
<accession>A0A1M5G3J8</accession>
<protein>
    <recommendedName>
        <fullName evidence="9">Tyrosine recombinase XerC</fullName>
    </recommendedName>
</protein>
<evidence type="ECO:0000256" key="8">
    <source>
        <dbReference type="ARBA" id="ARBA00023306"/>
    </source>
</evidence>
<proteinExistence type="inferred from homology"/>
<dbReference type="PANTHER" id="PTHR30349">
    <property type="entry name" value="PHAGE INTEGRASE-RELATED"/>
    <property type="match status" value="1"/>
</dbReference>
<dbReference type="GO" id="GO:0007059">
    <property type="term" value="P:chromosome segregation"/>
    <property type="evidence" value="ECO:0007669"/>
    <property type="project" value="UniProtKB-UniRule"/>
</dbReference>
<keyword evidence="5 9" id="KW-0229">DNA integration</keyword>
<feature type="active site" evidence="9">
    <location>
        <position position="195"/>
    </location>
</feature>
<dbReference type="InterPro" id="IPR011010">
    <property type="entry name" value="DNA_brk_join_enz"/>
</dbReference>
<evidence type="ECO:0000313" key="14">
    <source>
        <dbReference type="Proteomes" id="UP000184533"/>
    </source>
</evidence>
<dbReference type="GO" id="GO:0009037">
    <property type="term" value="F:tyrosine-based site-specific recombinase activity"/>
    <property type="evidence" value="ECO:0007669"/>
    <property type="project" value="UniProtKB-UniRule"/>
</dbReference>
<dbReference type="InterPro" id="IPR013762">
    <property type="entry name" value="Integrase-like_cat_sf"/>
</dbReference>
<evidence type="ECO:0000256" key="4">
    <source>
        <dbReference type="ARBA" id="ARBA00022829"/>
    </source>
</evidence>
<dbReference type="SUPFAM" id="SSF56349">
    <property type="entry name" value="DNA breaking-rejoining enzymes"/>
    <property type="match status" value="1"/>
</dbReference>
<dbReference type="Proteomes" id="UP000184533">
    <property type="component" value="Unassembled WGS sequence"/>
</dbReference>
<dbReference type="InterPro" id="IPR023009">
    <property type="entry name" value="Tyrosine_recombinase_XerC/XerD"/>
</dbReference>
<keyword evidence="7 9" id="KW-0233">DNA recombination</keyword>
<feature type="active site" evidence="9">
    <location>
        <position position="285"/>
    </location>
</feature>
<comment type="subcellular location">
    <subcellularLocation>
        <location evidence="1 9">Cytoplasm</location>
    </subcellularLocation>
</comment>
<evidence type="ECO:0000259" key="12">
    <source>
        <dbReference type="PROSITE" id="PS51900"/>
    </source>
</evidence>
<dbReference type="GO" id="GO:0005737">
    <property type="term" value="C:cytoplasm"/>
    <property type="evidence" value="ECO:0007669"/>
    <property type="project" value="UniProtKB-SubCell"/>
</dbReference>
<dbReference type="Pfam" id="PF02899">
    <property type="entry name" value="Phage_int_SAM_1"/>
    <property type="match status" value="1"/>
</dbReference>
<dbReference type="AlphaFoldDB" id="A0A1M5G3J8"/>
<feature type="active site" description="O-(3'-phospho-DNA)-tyrosine intermediate" evidence="9">
    <location>
        <position position="320"/>
    </location>
</feature>
<evidence type="ECO:0000256" key="5">
    <source>
        <dbReference type="ARBA" id="ARBA00022908"/>
    </source>
</evidence>
<dbReference type="InterPro" id="IPR050090">
    <property type="entry name" value="Tyrosine_recombinase_XerCD"/>
</dbReference>
<feature type="region of interest" description="Disordered" evidence="10">
    <location>
        <begin position="1"/>
        <end position="34"/>
    </location>
</feature>
<evidence type="ECO:0000259" key="11">
    <source>
        <dbReference type="PROSITE" id="PS51898"/>
    </source>
</evidence>
<keyword evidence="2 9" id="KW-0963">Cytoplasm</keyword>
<feature type="active site" evidence="9">
    <location>
        <position position="311"/>
    </location>
</feature>
<keyword evidence="3 9" id="KW-0132">Cell division</keyword>
<dbReference type="PROSITE" id="PS51900">
    <property type="entry name" value="CB"/>
    <property type="match status" value="1"/>
</dbReference>
<dbReference type="InterPro" id="IPR010998">
    <property type="entry name" value="Integrase_recombinase_N"/>
</dbReference>
<dbReference type="PROSITE" id="PS51898">
    <property type="entry name" value="TYR_RECOMBINASE"/>
    <property type="match status" value="1"/>
</dbReference>
<dbReference type="SUPFAM" id="SSF47823">
    <property type="entry name" value="lambda integrase-like, N-terminal domain"/>
    <property type="match status" value="1"/>
</dbReference>
<keyword evidence="4 9" id="KW-0159">Chromosome partition</keyword>
<keyword evidence="6 9" id="KW-0238">DNA-binding</keyword>
<evidence type="ECO:0000256" key="7">
    <source>
        <dbReference type="ARBA" id="ARBA00023172"/>
    </source>
</evidence>
<evidence type="ECO:0000256" key="1">
    <source>
        <dbReference type="ARBA" id="ARBA00004496"/>
    </source>
</evidence>
<feature type="domain" description="Core-binding (CB)" evidence="12">
    <location>
        <begin position="40"/>
        <end position="131"/>
    </location>
</feature>
<dbReference type="GO" id="GO:0051301">
    <property type="term" value="P:cell division"/>
    <property type="evidence" value="ECO:0007669"/>
    <property type="project" value="UniProtKB-KW"/>
</dbReference>
<name>A0A1M5G3J8_9HYPH</name>
<comment type="subunit">
    <text evidence="9">Forms a cyclic heterotetrameric complex composed of two molecules of XerC and two molecules of XerD.</text>
</comment>
<dbReference type="HAMAP" id="MF_01808">
    <property type="entry name" value="Recomb_XerC_XerD"/>
    <property type="match status" value="1"/>
</dbReference>
<evidence type="ECO:0000256" key="3">
    <source>
        <dbReference type="ARBA" id="ARBA00022618"/>
    </source>
</evidence>
<dbReference type="GO" id="GO:0006313">
    <property type="term" value="P:DNA transposition"/>
    <property type="evidence" value="ECO:0007669"/>
    <property type="project" value="UniProtKB-UniRule"/>
</dbReference>
<keyword evidence="8 9" id="KW-0131">Cell cycle</keyword>
<dbReference type="GO" id="GO:0003677">
    <property type="term" value="F:DNA binding"/>
    <property type="evidence" value="ECO:0007669"/>
    <property type="project" value="UniProtKB-UniRule"/>
</dbReference>
<dbReference type="InterPro" id="IPR044068">
    <property type="entry name" value="CB"/>
</dbReference>
<dbReference type="Gene3D" id="1.10.443.10">
    <property type="entry name" value="Intergrase catalytic core"/>
    <property type="match status" value="1"/>
</dbReference>
<dbReference type="EMBL" id="FQVC01000020">
    <property type="protein sequence ID" value="SHF98377.1"/>
    <property type="molecule type" value="Genomic_DNA"/>
</dbReference>
<feature type="active site" evidence="9">
    <location>
        <position position="217"/>
    </location>
</feature>
<feature type="active site" evidence="9">
    <location>
        <position position="288"/>
    </location>
</feature>
<feature type="domain" description="Tyr recombinase" evidence="11">
    <location>
        <begin position="152"/>
        <end position="333"/>
    </location>
</feature>
<organism evidence="13 14">
    <name type="scientific">Devosia limi DSM 17137</name>
    <dbReference type="NCBI Taxonomy" id="1121477"/>
    <lineage>
        <taxon>Bacteria</taxon>
        <taxon>Pseudomonadati</taxon>
        <taxon>Pseudomonadota</taxon>
        <taxon>Alphaproteobacteria</taxon>
        <taxon>Hyphomicrobiales</taxon>
        <taxon>Devosiaceae</taxon>
        <taxon>Devosia</taxon>
    </lineage>
</organism>
<evidence type="ECO:0000256" key="6">
    <source>
        <dbReference type="ARBA" id="ARBA00023125"/>
    </source>
</evidence>
<comment type="function">
    <text evidence="9">Site-specific tyrosine recombinase, which acts by catalyzing the cutting and rejoining of the recombining DNA molecules. The XerC-XerD complex is essential to convert dimers of the bacterial chromosome into monomers to permit their segregation at cell division. It also contributes to the segregational stability of plasmids.</text>
</comment>